<protein>
    <submittedName>
        <fullName evidence="1">Uncharacterized protein</fullName>
    </submittedName>
</protein>
<gene>
    <name evidence="1" type="ORF">MM59RIKEN_22950</name>
</gene>
<dbReference type="AlphaFoldDB" id="A0A810QGL6"/>
<sequence length="91" mass="10515">MSHKLYSSDFQHPDTGVLIHFVLDEDAELLWLEPCEATCEQRERVESEYQETSVWCKLLGEHTCSSVAEANRLIQSRYSKYLAKNGCFPTD</sequence>
<dbReference type="KEGG" id="pfaa:MM59RIKEN_22950"/>
<accession>A0A810QGL6</accession>
<proteinExistence type="predicted"/>
<keyword evidence="2" id="KW-1185">Reference proteome</keyword>
<reference evidence="1" key="1">
    <citation type="submission" date="2020-09" db="EMBL/GenBank/DDBJ databases">
        <title>New species isolated from human feces.</title>
        <authorList>
            <person name="Kitahara M."/>
            <person name="Shigeno Y."/>
            <person name="Shime M."/>
            <person name="Matsumoto Y."/>
            <person name="Nakamura S."/>
            <person name="Motooka D."/>
            <person name="Fukuoka S."/>
            <person name="Nishikawa H."/>
            <person name="Benno Y."/>
        </authorList>
    </citation>
    <scope>NUCLEOTIDE SEQUENCE</scope>
    <source>
        <strain evidence="1">MM59</strain>
    </source>
</reference>
<evidence type="ECO:0000313" key="2">
    <source>
        <dbReference type="Proteomes" id="UP000679848"/>
    </source>
</evidence>
<dbReference type="EMBL" id="AP023420">
    <property type="protein sequence ID" value="BCK84976.1"/>
    <property type="molecule type" value="Genomic_DNA"/>
</dbReference>
<evidence type="ECO:0000313" key="1">
    <source>
        <dbReference type="EMBL" id="BCK84976.1"/>
    </source>
</evidence>
<organism evidence="1 2">
    <name type="scientific">Pusillibacter faecalis</name>
    <dbReference type="NCBI Taxonomy" id="2714358"/>
    <lineage>
        <taxon>Bacteria</taxon>
        <taxon>Bacillati</taxon>
        <taxon>Bacillota</taxon>
        <taxon>Clostridia</taxon>
        <taxon>Eubacteriales</taxon>
        <taxon>Oscillospiraceae</taxon>
        <taxon>Pusillibacter</taxon>
    </lineage>
</organism>
<dbReference type="Proteomes" id="UP000679848">
    <property type="component" value="Chromosome"/>
</dbReference>
<name>A0A810QGL6_9FIRM</name>